<organism evidence="2 3">
    <name type="scientific">Citrus x changshan-huyou</name>
    <dbReference type="NCBI Taxonomy" id="2935761"/>
    <lineage>
        <taxon>Eukaryota</taxon>
        <taxon>Viridiplantae</taxon>
        <taxon>Streptophyta</taxon>
        <taxon>Embryophyta</taxon>
        <taxon>Tracheophyta</taxon>
        <taxon>Spermatophyta</taxon>
        <taxon>Magnoliopsida</taxon>
        <taxon>eudicotyledons</taxon>
        <taxon>Gunneridae</taxon>
        <taxon>Pentapetalae</taxon>
        <taxon>rosids</taxon>
        <taxon>malvids</taxon>
        <taxon>Sapindales</taxon>
        <taxon>Rutaceae</taxon>
        <taxon>Aurantioideae</taxon>
        <taxon>Citrus</taxon>
    </lineage>
</organism>
<dbReference type="InterPro" id="IPR001810">
    <property type="entry name" value="F-box_dom"/>
</dbReference>
<name>A0AAP0QD67_9ROSI</name>
<keyword evidence="3" id="KW-1185">Reference proteome</keyword>
<dbReference type="AlphaFoldDB" id="A0AAP0QD67"/>
<protein>
    <recommendedName>
        <fullName evidence="1">F-box domain-containing protein</fullName>
    </recommendedName>
</protein>
<dbReference type="Pfam" id="PF24750">
    <property type="entry name" value="b-prop_At3g26010-like"/>
    <property type="match status" value="1"/>
</dbReference>
<accession>A0AAP0QD67</accession>
<dbReference type="EMBL" id="JBCGBO010000024">
    <property type="protein sequence ID" value="KAK9182539.1"/>
    <property type="molecule type" value="Genomic_DNA"/>
</dbReference>
<proteinExistence type="predicted"/>
<dbReference type="CDD" id="cd22157">
    <property type="entry name" value="F-box_AtFBW1-like"/>
    <property type="match status" value="1"/>
</dbReference>
<comment type="caution">
    <text evidence="2">The sequence shown here is derived from an EMBL/GenBank/DDBJ whole genome shotgun (WGS) entry which is preliminary data.</text>
</comment>
<gene>
    <name evidence="2" type="ORF">WN944_025684</name>
</gene>
<evidence type="ECO:0000313" key="2">
    <source>
        <dbReference type="EMBL" id="KAK9182539.1"/>
    </source>
</evidence>
<sequence length="153" mass="17300">MEQISLSEDLITEILCRLPVKSVTRFKIVSKAWNNLISNVCIPRISNLSGFLFHSTEDCMNYFSYSDNNEGCGNDGEGFVESLTSLLPSEYFPYKLFDSCNGLILLGSSLREHRYYVCNPLTKQCVAIPKARERVLESAPALEIRRTTKSFAL</sequence>
<evidence type="ECO:0000259" key="1">
    <source>
        <dbReference type="SMART" id="SM00256"/>
    </source>
</evidence>
<dbReference type="Proteomes" id="UP001428341">
    <property type="component" value="Unassembled WGS sequence"/>
</dbReference>
<dbReference type="InterPro" id="IPR055290">
    <property type="entry name" value="At3g26010-like"/>
</dbReference>
<dbReference type="InterPro" id="IPR036047">
    <property type="entry name" value="F-box-like_dom_sf"/>
</dbReference>
<dbReference type="SMART" id="SM00256">
    <property type="entry name" value="FBOX"/>
    <property type="match status" value="1"/>
</dbReference>
<dbReference type="PANTHER" id="PTHR35546:SF25">
    <property type="entry name" value="F-BOX DOMAIN-CONTAINING PROTEIN"/>
    <property type="match status" value="1"/>
</dbReference>
<dbReference type="InterPro" id="IPR056592">
    <property type="entry name" value="Beta-prop_At3g26010-like"/>
</dbReference>
<dbReference type="SUPFAM" id="SSF81383">
    <property type="entry name" value="F-box domain"/>
    <property type="match status" value="1"/>
</dbReference>
<evidence type="ECO:0000313" key="3">
    <source>
        <dbReference type="Proteomes" id="UP001428341"/>
    </source>
</evidence>
<dbReference type="Pfam" id="PF00646">
    <property type="entry name" value="F-box"/>
    <property type="match status" value="1"/>
</dbReference>
<dbReference type="PANTHER" id="PTHR35546">
    <property type="entry name" value="F-BOX PROTEIN INTERACTION DOMAIN PROTEIN-RELATED"/>
    <property type="match status" value="1"/>
</dbReference>
<feature type="domain" description="F-box" evidence="1">
    <location>
        <begin position="6"/>
        <end position="46"/>
    </location>
</feature>
<dbReference type="Gene3D" id="1.20.1280.50">
    <property type="match status" value="1"/>
</dbReference>
<reference evidence="2 3" key="1">
    <citation type="submission" date="2024-05" db="EMBL/GenBank/DDBJ databases">
        <title>Haplotype-resolved chromosome-level genome assembly of Huyou (Citrus changshanensis).</title>
        <authorList>
            <person name="Miao C."/>
            <person name="Chen W."/>
            <person name="Wu Y."/>
            <person name="Wang L."/>
            <person name="Zhao S."/>
            <person name="Grierson D."/>
            <person name="Xu C."/>
            <person name="Chen K."/>
        </authorList>
    </citation>
    <scope>NUCLEOTIDE SEQUENCE [LARGE SCALE GENOMIC DNA]</scope>
    <source>
        <strain evidence="2">01-14</strain>
        <tissue evidence="2">Leaf</tissue>
    </source>
</reference>